<evidence type="ECO:0000256" key="10">
    <source>
        <dbReference type="PROSITE-ProRule" id="PRU01363"/>
    </source>
</evidence>
<dbReference type="CDD" id="cd00833">
    <property type="entry name" value="PKS"/>
    <property type="match status" value="2"/>
</dbReference>
<dbReference type="InterPro" id="IPR050091">
    <property type="entry name" value="PKS_NRPS_Biosynth_Enz"/>
</dbReference>
<keyword evidence="6" id="KW-0677">Repeat</keyword>
<dbReference type="InterPro" id="IPR032821">
    <property type="entry name" value="PKS_assoc"/>
</dbReference>
<proteinExistence type="predicted"/>
<feature type="region of interest" description="C-terminal hotdog fold" evidence="10">
    <location>
        <begin position="1015"/>
        <end position="1147"/>
    </location>
</feature>
<feature type="region of interest" description="Disordered" evidence="11">
    <location>
        <begin position="962"/>
        <end position="1015"/>
    </location>
</feature>
<dbReference type="Gene3D" id="3.10.129.110">
    <property type="entry name" value="Polyketide synthase dehydratase"/>
    <property type="match status" value="1"/>
</dbReference>
<dbReference type="SUPFAM" id="SSF55048">
    <property type="entry name" value="Probable ACP-binding domain of malonyl-CoA ACP transacylase"/>
    <property type="match status" value="2"/>
</dbReference>
<evidence type="ECO:0000256" key="3">
    <source>
        <dbReference type="ARBA" id="ARBA00022450"/>
    </source>
</evidence>
<dbReference type="SUPFAM" id="SSF53901">
    <property type="entry name" value="Thiolase-like"/>
    <property type="match status" value="2"/>
</dbReference>
<dbReference type="InterPro" id="IPR020807">
    <property type="entry name" value="PKS_DH"/>
</dbReference>
<dbReference type="Pfam" id="PF16197">
    <property type="entry name" value="KAsynt_C_assoc"/>
    <property type="match status" value="2"/>
</dbReference>
<dbReference type="FunFam" id="1.10.1200.10:FF:000007">
    <property type="entry name" value="Probable polyketide synthase pks17"/>
    <property type="match status" value="1"/>
</dbReference>
<feature type="domain" description="Carrier" evidence="12">
    <location>
        <begin position="2523"/>
        <end position="2598"/>
    </location>
</feature>
<evidence type="ECO:0000256" key="11">
    <source>
        <dbReference type="SAM" id="MobiDB-lite"/>
    </source>
</evidence>
<dbReference type="InterPro" id="IPR013968">
    <property type="entry name" value="PKS_KR"/>
</dbReference>
<evidence type="ECO:0000259" key="14">
    <source>
        <dbReference type="PROSITE" id="PS52019"/>
    </source>
</evidence>
<feature type="domain" description="Ketosynthase family 3 (KS3)" evidence="13">
    <location>
        <begin position="1634"/>
        <end position="2058"/>
    </location>
</feature>
<evidence type="ECO:0000256" key="2">
    <source>
        <dbReference type="ARBA" id="ARBA00004792"/>
    </source>
</evidence>
<dbReference type="InterPro" id="IPR055123">
    <property type="entry name" value="SpnB-like_Rossmann"/>
</dbReference>
<dbReference type="EMBL" id="JACHMG010000001">
    <property type="protein sequence ID" value="MBB4682649.1"/>
    <property type="molecule type" value="Genomic_DNA"/>
</dbReference>
<evidence type="ECO:0000256" key="5">
    <source>
        <dbReference type="ARBA" id="ARBA00022679"/>
    </source>
</evidence>
<dbReference type="Pfam" id="PF00698">
    <property type="entry name" value="Acyl_transf_1"/>
    <property type="match status" value="2"/>
</dbReference>
<dbReference type="Pfam" id="PF00550">
    <property type="entry name" value="PP-binding"/>
    <property type="match status" value="2"/>
</dbReference>
<dbReference type="InterPro" id="IPR049900">
    <property type="entry name" value="PKS_mFAS_DH"/>
</dbReference>
<accession>A0A840IM43</accession>
<dbReference type="Pfam" id="PF14765">
    <property type="entry name" value="PS-DH"/>
    <property type="match status" value="1"/>
</dbReference>
<dbReference type="PROSITE" id="PS52019">
    <property type="entry name" value="PKS_MFAS_DH"/>
    <property type="match status" value="1"/>
</dbReference>
<feature type="active site" description="Proton donor; for dehydratase activity" evidence="10">
    <location>
        <position position="1073"/>
    </location>
</feature>
<comment type="cofactor">
    <cofactor evidence="1">
        <name>pantetheine 4'-phosphate</name>
        <dbReference type="ChEBI" id="CHEBI:47942"/>
    </cofactor>
</comment>
<dbReference type="InterPro" id="IPR016036">
    <property type="entry name" value="Malonyl_transacylase_ACP-bd"/>
</dbReference>
<dbReference type="GO" id="GO:0004312">
    <property type="term" value="F:fatty acid synthase activity"/>
    <property type="evidence" value="ECO:0007669"/>
    <property type="project" value="TreeGrafter"/>
</dbReference>
<dbReference type="SUPFAM" id="SSF52151">
    <property type="entry name" value="FabD/lysophospholipase-like"/>
    <property type="match status" value="2"/>
</dbReference>
<evidence type="ECO:0000256" key="8">
    <source>
        <dbReference type="ARBA" id="ARBA00023268"/>
    </source>
</evidence>
<dbReference type="SMART" id="SM00822">
    <property type="entry name" value="PKS_KR"/>
    <property type="match status" value="1"/>
</dbReference>
<dbReference type="Pfam" id="PF21089">
    <property type="entry name" value="PKS_DH_N"/>
    <property type="match status" value="1"/>
</dbReference>
<name>A0A840IM43_9PSEU</name>
<keyword evidence="9" id="KW-0012">Acyltransferase</keyword>
<dbReference type="Gene3D" id="3.40.50.720">
    <property type="entry name" value="NAD(P)-binding Rossmann-like Domain"/>
    <property type="match status" value="1"/>
</dbReference>
<dbReference type="InterPro" id="IPR014030">
    <property type="entry name" value="Ketoacyl_synth_N"/>
</dbReference>
<sequence>MTTPQEKVVEALRASLKETDRLRQQNRQLTDAAAEPIAIVAMSCRFPGGVSSPEQFWDLLAAGTDAISVFPDDRGWVGDGRGTGEVRHGGFLYDAADFDPAFFEISPREALAMDPQQRLLLETSWEVLERAAIDPRTLRGSRTGVFAGVLNNEYGSRLHSIPPGVAGYVGNGSAGSIASGRVAYTFGFEGPSLTVDTACSSSLVALHLACQSLRQDECTLALAAGVTVMATAGTFAEFGRQQALAPDGRCKTFADSADGTSLAEGAGMLLLERLSDARRNGHPVLAVVRGSAINSDGASNGLTAPNGPSQQRMIRQALANARVSAGEVDAVEAHGTGTTLGDPIEAQALLETYGQGRERPLWLGSVKSNIGHTQAAAGMAGVIKMVLAMRHGLLPKTLHVDRPSTHVDWSAGAVRLLTEARDWPETAEPRRAGVSSFGVSGANAHVILEAVEEPAVEPREPASPVPLPVVLSGRDVAAVRASARQVRAAARDLEPADLAFSLATTRAGMERRAAFVAADRDELMRGLDAIVDGGLVGTAIPDGRVGFLFSGQGSQRVGMGGELWARFPVFAAVFDEVCAEFGGLREVIFADDRLHRTEFTQPGLFAFEVALYRLLESWGVVPDVVVGHSIGELVAAYVAGVWSLPDACRVVAARGRLMQGLPESGAMVAVQAAEAEVVPLLPAGVGVAAVNGPSSVVVSGVADEVVAVGEVFAGRGRKVKRLRVSHAFHSVLMEPMLAEFREVLAGVEFHSPSKVVVSNVSGVVAGGELCSPDYWVRHVREPVRFADGVAAARARGVGTFLEIGPDSALTAMVDEGAVAALRADRPEETALMSALGRLHVRGVSIDWAPLFDGARRVGLPTYPFQRERYWLRDGPAGQTTLTSVVEIAGRDRFVCTGELGVAGQPWLGDHAVHGRLIAPGTALVDFALQAAAGIGTGHLDDLVLEAPLVVPAEGAVELQLTADEPDGSGRRELNLSSRQGDGPWTRHATGSLTVAGGPSPFDAVPSGAEWPPSGAEPADLDALYDRFAGHGIEYGPAFRGAEAVWTRGDEVFAEVRLPGGQSGGHALHPALFDAALHAAALAEYAGSGLPFAWRGVGLHSTGATRLRVRIAPSEQDGISLLATDEGGRPVLEIRSLVPRPLPAGHDSLFVLEWTPARHGEPAAQDTVVEEFPAGAGTVEEIHAATRRALGLVRAWLSEDRPERLVFATRGSVATEPGAEPDLTNAAVWGLVRSAQTEHPGRFQLVDLDEHGTVPASAEPQLAVRGDAVLAPRLTRAAAPARPRDPAGRDPAGPVLITGGTSGLGLLVARHLAAEHGVRDLVLLSRTGTVPEGIDADVRVLACDVADRAALAAALDRVGRPSLVVHAAGILADGVVAGLSADQVDRVLRAKVDGAVNLQELTGDDTEFVLFSSAAGVFGGAGQAGYAAANAFLDAFASARRARGLPATSLAWGLWEHGGMAGGLGTTDLARMTRGGTAALTAEEGLALFDAARGADHPAVVPIKLDLTVLREQADPHRLVRDLARVPARTPAPRATGVPGEAELMDLVLAQVAAVLGHGDASAVDPHRAFKELGFDSLTAVELRNQLNAALDTRLTATLVFDHPTPAALAEHLRRELHGAAPERLVPERQAPADDDPAVIVAMSCRYPGGVTSPAELWDLVSAGRDAITPFPADRGWDVEGLYDPDPDRRGRSYVREGGFLHDAAQFDAAFFGISPREAVAMDPQQRLLLEITWELFERAGIDPDSVRGSRTGVFTGVMYHDYAARLLVVPEDVEGYLGSGNAGSVASGRLAYTLGLEGPAVTIDTACSSSLVALHLAAQAVRQGECEAALAAGVTVMATPAAFVDFSRQRGLAADGRCKSFAEAADGTAWGEGAGAVLVERLSDARRLGHPVLAVVRGSAINSDGASNGLTAPNGPSQQRVIRQALDAAGLAARDVDAVEAHGTGTTLGDPIEAQALLAAYGQDREHPLWLGSVKSNIGHTQAAAGVAGVIKMVEAMRHGVLPRTLHVDEPSSHVDWTAGDVALLTRQQEWPRAGRARRAAVSSFGISGTNAHVILEAAPACPAAAPEPGHDGAVPVLLSAKTEPALRAQAERFRLVAGQDLAALAWSSVTTRAAFGHRAVVLARDRADLERGLTAIATGTPAAHVSVGAAEPGAVGFLFSGQGSQRAGMGRELAARFPVFAKAFDEICAGFGPLADIVGEKPGLLDRTEFAQPALFAFEVALYRLLESWGVTAKVLVGHSIGELVAAHVAGLWSTADACRVVAARGRLMQALPGGGAMAAVEATEAELAPLLTGGVGLAAVNQPSSVVVSGLEQEVARIAETVSGWGRRTKRLRVSHAFHSSLMEPMLDEFRRVLDEVEFGEPAKLVVSNLTGRVAGGELRSPEYWVRHVRETVRFADGVAAARAAGVTTFVELGPDGALSGLTPGSTALLRADRPEPESVLAALGGLHVRGAGVRWPAVLEGTAAQHIDLPTYPFQRKRFWLDATPLETGPAGAAADEPDETVPVDLRRQLGALDQAGGDTAVLDLLRATIAAVLGHDSPDEVPPEADLLDLGFASLTAVELSNRLTAATGLELAPTLVFDHPTPIELMRHLRAELATP</sequence>
<reference evidence="15 16" key="1">
    <citation type="submission" date="2020-08" db="EMBL/GenBank/DDBJ databases">
        <title>Sequencing the genomes of 1000 actinobacteria strains.</title>
        <authorList>
            <person name="Klenk H.-P."/>
        </authorList>
    </citation>
    <scope>NUCLEOTIDE SEQUENCE [LARGE SCALE GENOMIC DNA]</scope>
    <source>
        <strain evidence="15 16">DSM 45859</strain>
    </source>
</reference>
<dbReference type="InterPro" id="IPR006162">
    <property type="entry name" value="Ppantetheine_attach_site"/>
</dbReference>
<dbReference type="SMART" id="SM00827">
    <property type="entry name" value="PKS_AT"/>
    <property type="match status" value="2"/>
</dbReference>
<dbReference type="SMART" id="SM00823">
    <property type="entry name" value="PKS_PP"/>
    <property type="match status" value="2"/>
</dbReference>
<dbReference type="GO" id="GO:0006633">
    <property type="term" value="P:fatty acid biosynthetic process"/>
    <property type="evidence" value="ECO:0007669"/>
    <property type="project" value="InterPro"/>
</dbReference>
<dbReference type="InterPro" id="IPR049552">
    <property type="entry name" value="PKS_DH_N"/>
</dbReference>
<keyword evidence="3" id="KW-0596">Phosphopantetheine</keyword>
<feature type="region of interest" description="N-terminal hotdog fold" evidence="10">
    <location>
        <begin position="878"/>
        <end position="999"/>
    </location>
</feature>
<dbReference type="SMART" id="SM00825">
    <property type="entry name" value="PKS_KS"/>
    <property type="match status" value="2"/>
</dbReference>
<evidence type="ECO:0000259" key="13">
    <source>
        <dbReference type="PROSITE" id="PS52004"/>
    </source>
</evidence>
<dbReference type="PANTHER" id="PTHR43775:SF51">
    <property type="entry name" value="INACTIVE PHENOLPHTHIOCEROL SYNTHESIS POLYKETIDE SYNTHASE TYPE I PKS1-RELATED"/>
    <property type="match status" value="1"/>
</dbReference>
<keyword evidence="8" id="KW-0511">Multifunctional enzyme</keyword>
<dbReference type="InterPro" id="IPR020806">
    <property type="entry name" value="PKS_PP-bd"/>
</dbReference>
<dbReference type="Pfam" id="PF00109">
    <property type="entry name" value="ketoacyl-synt"/>
    <property type="match status" value="2"/>
</dbReference>
<dbReference type="GO" id="GO:0033068">
    <property type="term" value="P:macrolide biosynthetic process"/>
    <property type="evidence" value="ECO:0007669"/>
    <property type="project" value="UniProtKB-ARBA"/>
</dbReference>
<dbReference type="Gene3D" id="3.30.70.3290">
    <property type="match status" value="2"/>
</dbReference>
<dbReference type="PROSITE" id="PS52004">
    <property type="entry name" value="KS3_2"/>
    <property type="match status" value="2"/>
</dbReference>
<protein>
    <submittedName>
        <fullName evidence="15">Pimaricinolide synthase PimS1</fullName>
    </submittedName>
</protein>
<evidence type="ECO:0000256" key="1">
    <source>
        <dbReference type="ARBA" id="ARBA00001957"/>
    </source>
</evidence>
<feature type="domain" description="PKS/mFAS DH" evidence="14">
    <location>
        <begin position="878"/>
        <end position="1147"/>
    </location>
</feature>
<dbReference type="Gene3D" id="1.10.1200.10">
    <property type="entry name" value="ACP-like"/>
    <property type="match status" value="2"/>
</dbReference>
<organism evidence="15 16">
    <name type="scientific">Amycolatopsis jiangsuensis</name>
    <dbReference type="NCBI Taxonomy" id="1181879"/>
    <lineage>
        <taxon>Bacteria</taxon>
        <taxon>Bacillati</taxon>
        <taxon>Actinomycetota</taxon>
        <taxon>Actinomycetes</taxon>
        <taxon>Pseudonocardiales</taxon>
        <taxon>Pseudonocardiaceae</taxon>
        <taxon>Amycolatopsis</taxon>
    </lineage>
</organism>
<dbReference type="InterPro" id="IPR049551">
    <property type="entry name" value="PKS_DH_C"/>
</dbReference>
<feature type="domain" description="Ketosynthase family 3 (KS3)" evidence="13">
    <location>
        <begin position="34"/>
        <end position="450"/>
    </location>
</feature>
<dbReference type="InterPro" id="IPR018201">
    <property type="entry name" value="Ketoacyl_synth_AS"/>
</dbReference>
<gene>
    <name evidence="15" type="ORF">BJY18_000134</name>
</gene>
<dbReference type="Proteomes" id="UP000581769">
    <property type="component" value="Unassembled WGS sequence"/>
</dbReference>
<evidence type="ECO:0000313" key="15">
    <source>
        <dbReference type="EMBL" id="MBB4682649.1"/>
    </source>
</evidence>
<dbReference type="InterPro" id="IPR016035">
    <property type="entry name" value="Acyl_Trfase/lysoPLipase"/>
</dbReference>
<dbReference type="InterPro" id="IPR016039">
    <property type="entry name" value="Thiolase-like"/>
</dbReference>
<feature type="active site" description="Proton acceptor; for dehydratase activity" evidence="10">
    <location>
        <position position="910"/>
    </location>
</feature>
<dbReference type="InterPro" id="IPR014031">
    <property type="entry name" value="Ketoacyl_synth_C"/>
</dbReference>
<dbReference type="PANTHER" id="PTHR43775">
    <property type="entry name" value="FATTY ACID SYNTHASE"/>
    <property type="match status" value="1"/>
</dbReference>
<keyword evidence="16" id="KW-1185">Reference proteome</keyword>
<dbReference type="InterPro" id="IPR015083">
    <property type="entry name" value="NorB/c/GfsB-D-like_docking"/>
</dbReference>
<feature type="domain" description="Carrier" evidence="12">
    <location>
        <begin position="1541"/>
        <end position="1616"/>
    </location>
</feature>
<comment type="pathway">
    <text evidence="2">Antibiotic biosynthesis.</text>
</comment>
<dbReference type="Gene3D" id="3.40.366.10">
    <property type="entry name" value="Malonyl-Coenzyme A Acyl Carrier Protein, domain 2"/>
    <property type="match status" value="2"/>
</dbReference>
<dbReference type="CDD" id="cd08956">
    <property type="entry name" value="KR_3_FAS_SDR_x"/>
    <property type="match status" value="1"/>
</dbReference>
<dbReference type="InterPro" id="IPR057326">
    <property type="entry name" value="KR_dom"/>
</dbReference>
<dbReference type="GO" id="GO:0004315">
    <property type="term" value="F:3-oxoacyl-[acyl-carrier-protein] synthase activity"/>
    <property type="evidence" value="ECO:0007669"/>
    <property type="project" value="InterPro"/>
</dbReference>
<keyword evidence="7" id="KW-0045">Antibiotic biosynthesis</keyword>
<dbReference type="Pfam" id="PF08990">
    <property type="entry name" value="Docking"/>
    <property type="match status" value="1"/>
</dbReference>
<dbReference type="GO" id="GO:0031177">
    <property type="term" value="F:phosphopantetheine binding"/>
    <property type="evidence" value="ECO:0007669"/>
    <property type="project" value="InterPro"/>
</dbReference>
<dbReference type="FunFam" id="3.40.47.10:FF:000019">
    <property type="entry name" value="Polyketide synthase type I"/>
    <property type="match status" value="2"/>
</dbReference>
<dbReference type="InterPro" id="IPR009081">
    <property type="entry name" value="PP-bd_ACP"/>
</dbReference>
<evidence type="ECO:0000259" key="12">
    <source>
        <dbReference type="PROSITE" id="PS50075"/>
    </source>
</evidence>
<dbReference type="InterPro" id="IPR042104">
    <property type="entry name" value="PKS_dehydratase_sf"/>
</dbReference>
<dbReference type="InterPro" id="IPR036736">
    <property type="entry name" value="ACP-like_sf"/>
</dbReference>
<dbReference type="PROSITE" id="PS50075">
    <property type="entry name" value="CARRIER"/>
    <property type="match status" value="2"/>
</dbReference>
<dbReference type="InterPro" id="IPR001227">
    <property type="entry name" value="Ac_transferase_dom_sf"/>
</dbReference>
<dbReference type="InterPro" id="IPR036291">
    <property type="entry name" value="NAD(P)-bd_dom_sf"/>
</dbReference>
<comment type="caution">
    <text evidence="15">The sequence shown here is derived from an EMBL/GenBank/DDBJ whole genome shotgun (WGS) entry which is preliminary data.</text>
</comment>
<dbReference type="SUPFAM" id="SSF51735">
    <property type="entry name" value="NAD(P)-binding Rossmann-fold domains"/>
    <property type="match status" value="2"/>
</dbReference>
<dbReference type="SUPFAM" id="SSF47336">
    <property type="entry name" value="ACP-like"/>
    <property type="match status" value="2"/>
</dbReference>
<evidence type="ECO:0000313" key="16">
    <source>
        <dbReference type="Proteomes" id="UP000581769"/>
    </source>
</evidence>
<dbReference type="Pfam" id="PF08659">
    <property type="entry name" value="KR"/>
    <property type="match status" value="1"/>
</dbReference>
<dbReference type="InterPro" id="IPR014043">
    <property type="entry name" value="Acyl_transferase_dom"/>
</dbReference>
<dbReference type="Pfam" id="PF22953">
    <property type="entry name" value="SpnB_Rossmann"/>
    <property type="match status" value="1"/>
</dbReference>
<evidence type="ECO:0000256" key="4">
    <source>
        <dbReference type="ARBA" id="ARBA00022553"/>
    </source>
</evidence>
<evidence type="ECO:0000256" key="7">
    <source>
        <dbReference type="ARBA" id="ARBA00023194"/>
    </source>
</evidence>
<dbReference type="PROSITE" id="PS00606">
    <property type="entry name" value="KS3_1"/>
    <property type="match status" value="2"/>
</dbReference>
<dbReference type="Gene3D" id="3.40.47.10">
    <property type="match status" value="2"/>
</dbReference>
<evidence type="ECO:0000256" key="6">
    <source>
        <dbReference type="ARBA" id="ARBA00022737"/>
    </source>
</evidence>
<dbReference type="InterPro" id="IPR020841">
    <property type="entry name" value="PKS_Beta-ketoAc_synthase_dom"/>
</dbReference>
<dbReference type="SMART" id="SM00826">
    <property type="entry name" value="PKS_DH"/>
    <property type="match status" value="1"/>
</dbReference>
<dbReference type="SMART" id="SM01294">
    <property type="entry name" value="PKS_PP_betabranch"/>
    <property type="match status" value="2"/>
</dbReference>
<evidence type="ECO:0000256" key="9">
    <source>
        <dbReference type="ARBA" id="ARBA00023315"/>
    </source>
</evidence>
<keyword evidence="4" id="KW-0597">Phosphoprotein</keyword>
<dbReference type="PROSITE" id="PS00012">
    <property type="entry name" value="PHOSPHOPANTETHEINE"/>
    <property type="match status" value="1"/>
</dbReference>
<keyword evidence="5" id="KW-0808">Transferase</keyword>
<dbReference type="Pfam" id="PF02801">
    <property type="entry name" value="Ketoacyl-synt_C"/>
    <property type="match status" value="2"/>
</dbReference>